<evidence type="ECO:0000256" key="7">
    <source>
        <dbReference type="SAM" id="Phobius"/>
    </source>
</evidence>
<comment type="similarity">
    <text evidence="1 5">Belongs to the peptidase S8 family.</text>
</comment>
<dbReference type="InterPro" id="IPR015500">
    <property type="entry name" value="Peptidase_S8_subtilisin-rel"/>
</dbReference>
<dbReference type="InterPro" id="IPR000209">
    <property type="entry name" value="Peptidase_S8/S53_dom"/>
</dbReference>
<dbReference type="SUPFAM" id="SSF52743">
    <property type="entry name" value="Subtilisin-like"/>
    <property type="match status" value="1"/>
</dbReference>
<dbReference type="EMBL" id="FOVH01000008">
    <property type="protein sequence ID" value="SFO67908.1"/>
    <property type="molecule type" value="Genomic_DNA"/>
</dbReference>
<evidence type="ECO:0000313" key="10">
    <source>
        <dbReference type="Proteomes" id="UP000183413"/>
    </source>
</evidence>
<dbReference type="Gene3D" id="3.40.50.200">
    <property type="entry name" value="Peptidase S8/S53 domain"/>
    <property type="match status" value="1"/>
</dbReference>
<dbReference type="InterPro" id="IPR050131">
    <property type="entry name" value="Peptidase_S8_subtilisin-like"/>
</dbReference>
<feature type="active site" description="Charge relay system" evidence="5">
    <location>
        <position position="101"/>
    </location>
</feature>
<sequence length="459" mass="46169">MLTGERARRRGLAAGVGAAMLAGSWLMPVHAHADEVRDRQQPIFGILGMEAAWKVTRGAGVTVAVVDSGVDPEQADLRGKVTTGPNMLAEVDAGTQPKRLHGTGMASLIAGQGHGPGGGSGVMGMAPQARILAIRAIGEKEDASYIRYRTSEKADEAVARGIRYAADHGADVINLSLGKNEEVPAERAAIGYAIGKGVVVVSAVGNDGEDAGALDGDGFAPYSYPASYPGVIAVAATEPGHTRASFSNRNYSVVLSAPGAGLPVAGPNGQYFVSSGTSDSSALVSGVAALIRSKHPKMAPALVSQALLQSARSGPSGGYDPEIGFGEVHAARALSAADSLASARPGPAQAKPAEKRFGEEDPGPVEVIERPMWVRPVITVLLLLGIGGTIAAAGIAITFRRRHPKHPAGPGPGGPPMGAPAPAGPPLGGHPAGPPAGRPPMGGPPAGGSRPDGPPGPPS</sequence>
<dbReference type="InterPro" id="IPR036852">
    <property type="entry name" value="Peptidase_S8/S53_dom_sf"/>
</dbReference>
<dbReference type="InParanoid" id="A0A1I5J4Z2"/>
<dbReference type="PROSITE" id="PS51892">
    <property type="entry name" value="SUBTILASE"/>
    <property type="match status" value="1"/>
</dbReference>
<feature type="domain" description="Peptidase S8/S53" evidence="8">
    <location>
        <begin position="58"/>
        <end position="326"/>
    </location>
</feature>
<evidence type="ECO:0000256" key="3">
    <source>
        <dbReference type="ARBA" id="ARBA00022801"/>
    </source>
</evidence>
<evidence type="ECO:0000256" key="4">
    <source>
        <dbReference type="ARBA" id="ARBA00022825"/>
    </source>
</evidence>
<protein>
    <submittedName>
        <fullName evidence="9">Type VII secretion-associated serine protease mycosin</fullName>
    </submittedName>
</protein>
<dbReference type="Proteomes" id="UP000183413">
    <property type="component" value="Unassembled WGS sequence"/>
</dbReference>
<feature type="compositionally biased region" description="Pro residues" evidence="6">
    <location>
        <begin position="432"/>
        <end position="443"/>
    </location>
</feature>
<feature type="compositionally biased region" description="Pro residues" evidence="6">
    <location>
        <begin position="407"/>
        <end position="425"/>
    </location>
</feature>
<dbReference type="GO" id="GO:0006508">
    <property type="term" value="P:proteolysis"/>
    <property type="evidence" value="ECO:0007669"/>
    <property type="project" value="UniProtKB-KW"/>
</dbReference>
<dbReference type="PRINTS" id="PR00723">
    <property type="entry name" value="SUBTILISIN"/>
</dbReference>
<evidence type="ECO:0000256" key="2">
    <source>
        <dbReference type="ARBA" id="ARBA00022670"/>
    </source>
</evidence>
<dbReference type="PANTHER" id="PTHR43806:SF11">
    <property type="entry name" value="CEREVISIN-RELATED"/>
    <property type="match status" value="1"/>
</dbReference>
<dbReference type="STRING" id="1993.SAMN04489713_108324"/>
<keyword evidence="2 5" id="KW-0645">Protease</keyword>
<evidence type="ECO:0000256" key="6">
    <source>
        <dbReference type="SAM" id="MobiDB-lite"/>
    </source>
</evidence>
<evidence type="ECO:0000313" key="9">
    <source>
        <dbReference type="EMBL" id="SFO67908.1"/>
    </source>
</evidence>
<gene>
    <name evidence="9" type="ORF">SAMN04489713_108324</name>
</gene>
<evidence type="ECO:0000256" key="5">
    <source>
        <dbReference type="PROSITE-ProRule" id="PRU01240"/>
    </source>
</evidence>
<evidence type="ECO:0000256" key="1">
    <source>
        <dbReference type="ARBA" id="ARBA00011073"/>
    </source>
</evidence>
<keyword evidence="7" id="KW-0812">Transmembrane</keyword>
<evidence type="ECO:0000259" key="8">
    <source>
        <dbReference type="Pfam" id="PF00082"/>
    </source>
</evidence>
<keyword evidence="3 5" id="KW-0378">Hydrolase</keyword>
<feature type="transmembrane region" description="Helical" evidence="7">
    <location>
        <begin position="377"/>
        <end position="399"/>
    </location>
</feature>
<keyword evidence="7" id="KW-1133">Transmembrane helix</keyword>
<dbReference type="AlphaFoldDB" id="A0A1I5J4Z2"/>
<feature type="active site" description="Charge relay system" evidence="5">
    <location>
        <position position="278"/>
    </location>
</feature>
<feature type="active site" description="Charge relay system" evidence="5">
    <location>
        <position position="67"/>
    </location>
</feature>
<dbReference type="GO" id="GO:0004252">
    <property type="term" value="F:serine-type endopeptidase activity"/>
    <property type="evidence" value="ECO:0007669"/>
    <property type="project" value="UniProtKB-UniRule"/>
</dbReference>
<reference evidence="9 10" key="1">
    <citation type="submission" date="2016-10" db="EMBL/GenBank/DDBJ databases">
        <authorList>
            <person name="de Groot N.N."/>
        </authorList>
    </citation>
    <scope>NUCLEOTIDE SEQUENCE [LARGE SCALE GENOMIC DNA]</scope>
    <source>
        <strain evidence="9 10">DSM 43067</strain>
    </source>
</reference>
<feature type="region of interest" description="Disordered" evidence="6">
    <location>
        <begin position="402"/>
        <end position="459"/>
    </location>
</feature>
<feature type="region of interest" description="Disordered" evidence="6">
    <location>
        <begin position="339"/>
        <end position="363"/>
    </location>
</feature>
<accession>A0A1I5J4Z2</accession>
<dbReference type="Pfam" id="PF00082">
    <property type="entry name" value="Peptidase_S8"/>
    <property type="match status" value="1"/>
</dbReference>
<organism evidence="9 10">
    <name type="scientific">Actinomadura madurae</name>
    <dbReference type="NCBI Taxonomy" id="1993"/>
    <lineage>
        <taxon>Bacteria</taxon>
        <taxon>Bacillati</taxon>
        <taxon>Actinomycetota</taxon>
        <taxon>Actinomycetes</taxon>
        <taxon>Streptosporangiales</taxon>
        <taxon>Thermomonosporaceae</taxon>
        <taxon>Actinomadura</taxon>
    </lineage>
</organism>
<dbReference type="eggNOG" id="COG1404">
    <property type="taxonomic scope" value="Bacteria"/>
</dbReference>
<keyword evidence="7" id="KW-0472">Membrane</keyword>
<keyword evidence="10" id="KW-1185">Reference proteome</keyword>
<proteinExistence type="inferred from homology"/>
<name>A0A1I5J4Z2_9ACTN</name>
<dbReference type="PANTHER" id="PTHR43806">
    <property type="entry name" value="PEPTIDASE S8"/>
    <property type="match status" value="1"/>
</dbReference>
<keyword evidence="4 5" id="KW-0720">Serine protease</keyword>
<dbReference type="RefSeq" id="WP_075022221.1">
    <property type="nucleotide sequence ID" value="NZ_FOVH01000008.1"/>
</dbReference>